<reference evidence="3 7" key="2">
    <citation type="submission" date="2019-01" db="EMBL/GenBank/DDBJ databases">
        <title>Complete Genome Sequence and Annotation of the Paracoccus pantotrophus type strain DSM 2944.</title>
        <authorList>
            <person name="Bockwoldt J.A."/>
            <person name="Zimmermann M."/>
            <person name="Tiso T."/>
            <person name="Blank L.M."/>
        </authorList>
    </citation>
    <scope>NUCLEOTIDE SEQUENCE [LARGE SCALE GENOMIC DNA]</scope>
    <source>
        <strain evidence="3 7">DSM 2944</strain>
    </source>
</reference>
<dbReference type="EMBL" id="RBLI01000001">
    <property type="protein sequence ID" value="RKS51385.1"/>
    <property type="molecule type" value="Genomic_DNA"/>
</dbReference>
<dbReference type="PIRSF" id="PIRSF004553">
    <property type="entry name" value="CHP00095"/>
    <property type="match status" value="1"/>
</dbReference>
<reference evidence="5 6" key="1">
    <citation type="submission" date="2018-10" db="EMBL/GenBank/DDBJ databases">
        <title>Genomic Encyclopedia of Archaeal and Bacterial Type Strains, Phase II (KMG-II): from individual species to whole genera.</title>
        <authorList>
            <person name="Goeker M."/>
        </authorList>
    </citation>
    <scope>NUCLEOTIDE SEQUENCE [LARGE SCALE GENOMIC DNA]</scope>
    <source>
        <strain evidence="6">ATCC 35512 / DSM 2944 / CIP 106514 / LMD 82.5 / NBRC 102493 / NCCB 82005 / GB17</strain>
        <strain evidence="5">DSM 2944</strain>
    </source>
</reference>
<dbReference type="EMBL" id="CP044426">
    <property type="protein sequence ID" value="QFG38113.1"/>
    <property type="molecule type" value="Genomic_DNA"/>
</dbReference>
<reference evidence="4 8" key="3">
    <citation type="submission" date="2020-07" db="EMBL/GenBank/DDBJ databases">
        <title>The complete genome of Paracoccus pantotrophus ACCC 10489.</title>
        <authorList>
            <person name="Si Y."/>
        </authorList>
    </citation>
    <scope>NUCLEOTIDE SEQUENCE [LARGE SCALE GENOMIC DNA]</scope>
    <source>
        <strain evidence="8">ACCC 10489</strain>
        <strain evidence="4">ACCC10489</strain>
    </source>
</reference>
<dbReference type="RefSeq" id="WP_024843559.1">
    <property type="nucleotide sequence ID" value="NZ_CP038203.1"/>
</dbReference>
<keyword evidence="1 4" id="KW-0489">Methyltransferase</keyword>
<dbReference type="GeneID" id="51372658"/>
<gene>
    <name evidence="4" type="primary">rsmD</name>
    <name evidence="5" type="ORF">BDE18_0631</name>
    <name evidence="3" type="ORF">ESD82_18860</name>
    <name evidence="4" type="ORF">HYQ43_15950</name>
</gene>
<dbReference type="EC" id="2.1.1.171" evidence="4"/>
<evidence type="ECO:0000313" key="7">
    <source>
        <dbReference type="Proteomes" id="UP000326453"/>
    </source>
</evidence>
<accession>A0A1I5H6H3</accession>
<evidence type="ECO:0000313" key="3">
    <source>
        <dbReference type="EMBL" id="QFG38113.1"/>
    </source>
</evidence>
<evidence type="ECO:0000313" key="4">
    <source>
        <dbReference type="EMBL" id="QLH15653.1"/>
    </source>
</evidence>
<dbReference type="NCBIfam" id="TIGR00095">
    <property type="entry name" value="16S rRNA (guanine(966)-N(2))-methyltransferase RsmD"/>
    <property type="match status" value="1"/>
</dbReference>
<dbReference type="PANTHER" id="PTHR43542">
    <property type="entry name" value="METHYLTRANSFERASE"/>
    <property type="match status" value="1"/>
</dbReference>
<dbReference type="GO" id="GO:0003676">
    <property type="term" value="F:nucleic acid binding"/>
    <property type="evidence" value="ECO:0007669"/>
    <property type="project" value="InterPro"/>
</dbReference>
<protein>
    <submittedName>
        <fullName evidence="4">16S rRNA (Guanine(966)-N(2))-methyltransferase RsmD</fullName>
        <ecNumber evidence="4">2.1.1.171</ecNumber>
    </submittedName>
    <submittedName>
        <fullName evidence="5">16S rRNA (Guanine966-N2)-methyltransferase</fullName>
    </submittedName>
</protein>
<dbReference type="PANTHER" id="PTHR43542:SF1">
    <property type="entry name" value="METHYLTRANSFERASE"/>
    <property type="match status" value="1"/>
</dbReference>
<keyword evidence="6" id="KW-1185">Reference proteome</keyword>
<keyword evidence="2 4" id="KW-0808">Transferase</keyword>
<evidence type="ECO:0000313" key="6">
    <source>
        <dbReference type="Proteomes" id="UP000273626"/>
    </source>
</evidence>
<dbReference type="KEGG" id="ppan:ESD82_18860"/>
<dbReference type="Pfam" id="PF03602">
    <property type="entry name" value="Cons_hypoth95"/>
    <property type="match status" value="1"/>
</dbReference>
<name>A0A1I5H6H3_PARPN</name>
<dbReference type="InterPro" id="IPR029063">
    <property type="entry name" value="SAM-dependent_MTases_sf"/>
</dbReference>
<dbReference type="AlphaFoldDB" id="A0A1I5H6H3"/>
<evidence type="ECO:0000256" key="2">
    <source>
        <dbReference type="ARBA" id="ARBA00022679"/>
    </source>
</evidence>
<dbReference type="PROSITE" id="PS00092">
    <property type="entry name" value="N6_MTASE"/>
    <property type="match status" value="1"/>
</dbReference>
<proteinExistence type="predicted"/>
<organism evidence="4 8">
    <name type="scientific">Paracoccus pantotrophus</name>
    <name type="common">Thiosphaera pantotropha</name>
    <dbReference type="NCBI Taxonomy" id="82367"/>
    <lineage>
        <taxon>Bacteria</taxon>
        <taxon>Pseudomonadati</taxon>
        <taxon>Pseudomonadota</taxon>
        <taxon>Alphaproteobacteria</taxon>
        <taxon>Rhodobacterales</taxon>
        <taxon>Paracoccaceae</taxon>
        <taxon>Paracoccus</taxon>
    </lineage>
</organism>
<dbReference type="OrthoDB" id="9803017at2"/>
<evidence type="ECO:0000256" key="1">
    <source>
        <dbReference type="ARBA" id="ARBA00022603"/>
    </source>
</evidence>
<dbReference type="GO" id="GO:0052913">
    <property type="term" value="F:16S rRNA (guanine(966)-N(2))-methyltransferase activity"/>
    <property type="evidence" value="ECO:0007669"/>
    <property type="project" value="UniProtKB-EC"/>
</dbReference>
<sequence>MRIVGGTLRGLKLAEIGAGDPAAHLRPTTDRVRESVFNLLINGTHGNPIPGARVLDLFAGTGALGLEALSRGAARVAFVDDGVAARALLRANIDKARAMGVTDVWRRDATRLGENRGAPYGLVFLDPPYGKGLGERALESALAGGWIAPGGMVVWEESAPPGPVAGLERIDQRKYGDTIVTLLRRGHDQAARSSLVDR</sequence>
<dbReference type="Proteomes" id="UP000273626">
    <property type="component" value="Unassembled WGS sequence"/>
</dbReference>
<dbReference type="EMBL" id="CP058690">
    <property type="protein sequence ID" value="QLH15653.1"/>
    <property type="molecule type" value="Genomic_DNA"/>
</dbReference>
<dbReference type="Proteomes" id="UP000509322">
    <property type="component" value="Chromosome 2"/>
</dbReference>
<dbReference type="InterPro" id="IPR002052">
    <property type="entry name" value="DNA_methylase_N6_adenine_CS"/>
</dbReference>
<dbReference type="Proteomes" id="UP000326453">
    <property type="component" value="Chromosome 1"/>
</dbReference>
<evidence type="ECO:0000313" key="8">
    <source>
        <dbReference type="Proteomes" id="UP000509322"/>
    </source>
</evidence>
<dbReference type="SUPFAM" id="SSF53335">
    <property type="entry name" value="S-adenosyl-L-methionine-dependent methyltransferases"/>
    <property type="match status" value="1"/>
</dbReference>
<dbReference type="InterPro" id="IPR004398">
    <property type="entry name" value="RNA_MeTrfase_RsmD"/>
</dbReference>
<dbReference type="CDD" id="cd02440">
    <property type="entry name" value="AdoMet_MTases"/>
    <property type="match status" value="1"/>
</dbReference>
<evidence type="ECO:0000313" key="5">
    <source>
        <dbReference type="EMBL" id="RKS51385.1"/>
    </source>
</evidence>
<dbReference type="Gene3D" id="3.40.50.150">
    <property type="entry name" value="Vaccinia Virus protein VP39"/>
    <property type="match status" value="1"/>
</dbReference>